<evidence type="ECO:0000256" key="1">
    <source>
        <dbReference type="ARBA" id="ARBA00038158"/>
    </source>
</evidence>
<accession>A0A4R8PJF7</accession>
<dbReference type="Proteomes" id="UP000295604">
    <property type="component" value="Unassembled WGS sequence"/>
</dbReference>
<feature type="region of interest" description="Disordered" evidence="2">
    <location>
        <begin position="1"/>
        <end position="59"/>
    </location>
</feature>
<organism evidence="3 4">
    <name type="scientific">Colletotrichum sidae</name>
    <dbReference type="NCBI Taxonomy" id="1347389"/>
    <lineage>
        <taxon>Eukaryota</taxon>
        <taxon>Fungi</taxon>
        <taxon>Dikarya</taxon>
        <taxon>Ascomycota</taxon>
        <taxon>Pezizomycotina</taxon>
        <taxon>Sordariomycetes</taxon>
        <taxon>Hypocreomycetidae</taxon>
        <taxon>Glomerellales</taxon>
        <taxon>Glomerellaceae</taxon>
        <taxon>Colletotrichum</taxon>
        <taxon>Colletotrichum orbiculare species complex</taxon>
    </lineage>
</organism>
<gene>
    <name evidence="3" type="primary">LAE1-9</name>
    <name evidence="3" type="ORF">C8034_v012140</name>
</gene>
<evidence type="ECO:0000313" key="4">
    <source>
        <dbReference type="Proteomes" id="UP000295604"/>
    </source>
</evidence>
<proteinExistence type="inferred from homology"/>
<dbReference type="InterPro" id="IPR029063">
    <property type="entry name" value="SAM-dependent_MTases_sf"/>
</dbReference>
<comment type="caution">
    <text evidence="3">The sequence shown here is derived from an EMBL/GenBank/DDBJ whole genome shotgun (WGS) entry which is preliminary data.</text>
</comment>
<reference evidence="3 4" key="1">
    <citation type="submission" date="2018-11" db="EMBL/GenBank/DDBJ databases">
        <title>Genome sequence and assembly of Colletotrichum sidae.</title>
        <authorList>
            <person name="Gan P."/>
            <person name="Shirasu K."/>
        </authorList>
    </citation>
    <scope>NUCLEOTIDE SEQUENCE [LARGE SCALE GENOMIC DNA]</scope>
    <source>
        <strain evidence="3 4">CBS 518.97</strain>
    </source>
</reference>
<dbReference type="AlphaFoldDB" id="A0A4R8PJF7"/>
<dbReference type="Pfam" id="PF13489">
    <property type="entry name" value="Methyltransf_23"/>
    <property type="match status" value="1"/>
</dbReference>
<sequence length="369" mass="41600">MTQSSPKSPGSSPPASSPPRQAATQPLVPPPAPDDLVTNAEAPLEADETTATDDGRSIDDRISTYTESLASSVVDYPTDHGRRYHAFRRGAYMMPNDNKEINRLDIAHALVTRATGDKLYLAPIEEDKTHRILDVGTGTGVWAIDMGDLFPNAEIIGNDLSAIQPSWVPANVKFEIDDVESEWVGTEKYDYIFVRHMLISISDWPRLMKNIFNNLNPGGWVEFQDMDALYYSDDGSYKETHETWKWNKELTDTCESIGRTARPGPRLRGWVEETGFENITHQRFKCPMGPWAKDPFYKDIGMLNLVQLLEGLEAFSLKVFCDVLGWTKEATMVMLASVRNELKENAFNGIFDHHVVYAQKPFTSEETEE</sequence>
<dbReference type="PANTHER" id="PTHR43591">
    <property type="entry name" value="METHYLTRANSFERASE"/>
    <property type="match status" value="1"/>
</dbReference>
<dbReference type="CDD" id="cd02440">
    <property type="entry name" value="AdoMet_MTases"/>
    <property type="match status" value="1"/>
</dbReference>
<name>A0A4R8PJF7_9PEZI</name>
<feature type="compositionally biased region" description="Low complexity" evidence="2">
    <location>
        <begin position="1"/>
        <end position="10"/>
    </location>
</feature>
<dbReference type="EMBL" id="QAPF01014821">
    <property type="protein sequence ID" value="TDZ10327.1"/>
    <property type="molecule type" value="Genomic_DNA"/>
</dbReference>
<keyword evidence="4" id="KW-1185">Reference proteome</keyword>
<dbReference type="GO" id="GO:0008168">
    <property type="term" value="F:methyltransferase activity"/>
    <property type="evidence" value="ECO:0007669"/>
    <property type="project" value="TreeGrafter"/>
</dbReference>
<comment type="similarity">
    <text evidence="1">Belongs to the methyltransferase superfamily. LaeA methyltransferase family.</text>
</comment>
<evidence type="ECO:0000313" key="3">
    <source>
        <dbReference type="EMBL" id="TDZ10327.1"/>
    </source>
</evidence>
<dbReference type="PANTHER" id="PTHR43591:SF10">
    <property type="entry name" value="ABC TRANSMEMBRANE TYPE-1 DOMAIN-CONTAINING PROTEIN-RELATED"/>
    <property type="match status" value="1"/>
</dbReference>
<dbReference type="Gene3D" id="3.40.50.150">
    <property type="entry name" value="Vaccinia Virus protein VP39"/>
    <property type="match status" value="1"/>
</dbReference>
<dbReference type="SUPFAM" id="SSF53335">
    <property type="entry name" value="S-adenosyl-L-methionine-dependent methyltransferases"/>
    <property type="match status" value="1"/>
</dbReference>
<protein>
    <submittedName>
        <fullName evidence="3">Secondary metabolism regulator LAE1</fullName>
    </submittedName>
</protein>
<evidence type="ECO:0000256" key="2">
    <source>
        <dbReference type="SAM" id="MobiDB-lite"/>
    </source>
</evidence>